<feature type="active site" evidence="3">
    <location>
        <position position="255"/>
    </location>
</feature>
<dbReference type="InterPro" id="IPR016161">
    <property type="entry name" value="Ald_DH/histidinol_DH"/>
</dbReference>
<dbReference type="PANTHER" id="PTHR11699">
    <property type="entry name" value="ALDEHYDE DEHYDROGENASE-RELATED"/>
    <property type="match status" value="1"/>
</dbReference>
<proteinExistence type="inferred from homology"/>
<sequence>MMAIFEYAPAPESRDIVDIKASYGLFIDGEFVDGSGTPFKTINPATEETLAEVATASSDDVDRAVQAARKAFGAWSALPGAERAKYLFRIARIIQERARELAVLESLDNGKPIRESRDVDVPLVAAHFFYYAGWADKLEYAGFGTKPLGVAGQVIPWNFPLLMLAWKIAPALACGNTVVLKPAETTPLTALWFAEICRQADLPPGVVNIVTGAGETGAAVVGHPDVDKVAFTGSTEVGRLIARAVAGTDKKLTLELGGKAANIVFADAAIDQAVEGIVNGIFFNQGHVCCAGSRLLVQESVQEELLAALKRRLGTLRVGDPLDKNTDVGAINSAEQLAKIRELSQIGESEGAERWSPACELPEQGFWFPPTIFTGVAQSHTIARDEIFGPVLSVLTFRTPAEAVEKANNTPYGLSAGIWTEKGSRILWMADRLRAGVVWANTFNKFDPASPFGGYKESGYGREGGLHGLEAYLDV</sequence>
<protein>
    <submittedName>
        <fullName evidence="6">Aldehyde dehydrogenase (NAD+)</fullName>
        <ecNumber evidence="6">1.2.1.3</ecNumber>
    </submittedName>
</protein>
<feature type="domain" description="Aldehyde dehydrogenase" evidence="5">
    <location>
        <begin position="31"/>
        <end position="474"/>
    </location>
</feature>
<comment type="caution">
    <text evidence="6">The sequence shown here is derived from an EMBL/GenBank/DDBJ whole genome shotgun (WGS) entry which is preliminary data.</text>
</comment>
<comment type="similarity">
    <text evidence="1 4">Belongs to the aldehyde dehydrogenase family.</text>
</comment>
<dbReference type="InterPro" id="IPR016162">
    <property type="entry name" value="Ald_DH_N"/>
</dbReference>
<keyword evidence="7" id="KW-1185">Reference proteome</keyword>
<gene>
    <name evidence="6" type="ORF">HD596_009539</name>
</gene>
<evidence type="ECO:0000256" key="2">
    <source>
        <dbReference type="ARBA" id="ARBA00023002"/>
    </source>
</evidence>
<dbReference type="GO" id="GO:0004029">
    <property type="term" value="F:aldehyde dehydrogenase (NAD+) activity"/>
    <property type="evidence" value="ECO:0007669"/>
    <property type="project" value="UniProtKB-EC"/>
</dbReference>
<dbReference type="Proteomes" id="UP000579153">
    <property type="component" value="Unassembled WGS sequence"/>
</dbReference>
<accession>A0A7W9GFM3</accession>
<dbReference type="EC" id="1.2.1.3" evidence="6"/>
<dbReference type="Gene3D" id="3.40.605.10">
    <property type="entry name" value="Aldehyde Dehydrogenase, Chain A, domain 1"/>
    <property type="match status" value="1"/>
</dbReference>
<evidence type="ECO:0000313" key="7">
    <source>
        <dbReference type="Proteomes" id="UP000579153"/>
    </source>
</evidence>
<dbReference type="AlphaFoldDB" id="A0A7W9GFM3"/>
<dbReference type="CDD" id="cd07111">
    <property type="entry name" value="ALDH_F16"/>
    <property type="match status" value="1"/>
</dbReference>
<evidence type="ECO:0000256" key="3">
    <source>
        <dbReference type="PROSITE-ProRule" id="PRU10007"/>
    </source>
</evidence>
<dbReference type="Gene3D" id="3.40.309.10">
    <property type="entry name" value="Aldehyde Dehydrogenase, Chain A, domain 2"/>
    <property type="match status" value="1"/>
</dbReference>
<dbReference type="PROSITE" id="PS00687">
    <property type="entry name" value="ALDEHYDE_DEHYDR_GLU"/>
    <property type="match status" value="1"/>
</dbReference>
<organism evidence="6 7">
    <name type="scientific">Nonomuraea jabiensis</name>
    <dbReference type="NCBI Taxonomy" id="882448"/>
    <lineage>
        <taxon>Bacteria</taxon>
        <taxon>Bacillati</taxon>
        <taxon>Actinomycetota</taxon>
        <taxon>Actinomycetes</taxon>
        <taxon>Streptosporangiales</taxon>
        <taxon>Streptosporangiaceae</taxon>
        <taxon>Nonomuraea</taxon>
    </lineage>
</organism>
<evidence type="ECO:0000259" key="5">
    <source>
        <dbReference type="Pfam" id="PF00171"/>
    </source>
</evidence>
<evidence type="ECO:0000256" key="1">
    <source>
        <dbReference type="ARBA" id="ARBA00009986"/>
    </source>
</evidence>
<keyword evidence="2 4" id="KW-0560">Oxidoreductase</keyword>
<dbReference type="SUPFAM" id="SSF53720">
    <property type="entry name" value="ALDH-like"/>
    <property type="match status" value="1"/>
</dbReference>
<dbReference type="FunFam" id="3.40.309.10:FF:000012">
    <property type="entry name" value="Betaine aldehyde dehydrogenase"/>
    <property type="match status" value="1"/>
</dbReference>
<dbReference type="InterPro" id="IPR016163">
    <property type="entry name" value="Ald_DH_C"/>
</dbReference>
<dbReference type="InterPro" id="IPR029510">
    <property type="entry name" value="Ald_DH_CS_GLU"/>
</dbReference>
<reference evidence="6 7" key="1">
    <citation type="submission" date="2020-08" db="EMBL/GenBank/DDBJ databases">
        <title>Sequencing the genomes of 1000 actinobacteria strains.</title>
        <authorList>
            <person name="Klenk H.-P."/>
        </authorList>
    </citation>
    <scope>NUCLEOTIDE SEQUENCE [LARGE SCALE GENOMIC DNA]</scope>
    <source>
        <strain evidence="6 7">DSM 45507</strain>
    </source>
</reference>
<dbReference type="FunFam" id="3.40.605.10:FF:000007">
    <property type="entry name" value="NAD/NADP-dependent betaine aldehyde dehydrogenase"/>
    <property type="match status" value="1"/>
</dbReference>
<evidence type="ECO:0000313" key="6">
    <source>
        <dbReference type="EMBL" id="MBB5782783.1"/>
    </source>
</evidence>
<name>A0A7W9GFM3_9ACTN</name>
<evidence type="ECO:0000256" key="4">
    <source>
        <dbReference type="RuleBase" id="RU003345"/>
    </source>
</evidence>
<dbReference type="Pfam" id="PF00171">
    <property type="entry name" value="Aldedh"/>
    <property type="match status" value="1"/>
</dbReference>
<dbReference type="EMBL" id="JACHMB010000001">
    <property type="protein sequence ID" value="MBB5782783.1"/>
    <property type="molecule type" value="Genomic_DNA"/>
</dbReference>
<dbReference type="InterPro" id="IPR015590">
    <property type="entry name" value="Aldehyde_DH_dom"/>
</dbReference>